<feature type="domain" description="HD" evidence="1">
    <location>
        <begin position="33"/>
        <end position="120"/>
    </location>
</feature>
<dbReference type="RefSeq" id="WP_131995854.1">
    <property type="nucleotide sequence ID" value="NZ_SMGK01000003.1"/>
</dbReference>
<evidence type="ECO:0000313" key="3">
    <source>
        <dbReference type="Proteomes" id="UP000295210"/>
    </source>
</evidence>
<dbReference type="InterPro" id="IPR003607">
    <property type="entry name" value="HD/PDEase_dom"/>
</dbReference>
<keyword evidence="3" id="KW-1185">Reference proteome</keyword>
<dbReference type="PANTHER" id="PTHR35569:SF1">
    <property type="entry name" value="CYANAMIDE HYDRATASE DDI2-RELATED"/>
    <property type="match status" value="1"/>
</dbReference>
<dbReference type="OrthoDB" id="8478129at2"/>
<proteinExistence type="predicted"/>
<dbReference type="CDD" id="cd00077">
    <property type="entry name" value="HDc"/>
    <property type="match status" value="1"/>
</dbReference>
<comment type="caution">
    <text evidence="2">The sequence shown here is derived from an EMBL/GenBank/DDBJ whole genome shotgun (WGS) entry which is preliminary data.</text>
</comment>
<dbReference type="SUPFAM" id="SSF109604">
    <property type="entry name" value="HD-domain/PDEase-like"/>
    <property type="match status" value="1"/>
</dbReference>
<evidence type="ECO:0000313" key="2">
    <source>
        <dbReference type="EMBL" id="TCK72486.1"/>
    </source>
</evidence>
<dbReference type="AlphaFoldDB" id="A0A4R1L383"/>
<dbReference type="PANTHER" id="PTHR35569">
    <property type="entry name" value="CYANAMIDE HYDRATASE DDI2-RELATED"/>
    <property type="match status" value="1"/>
</dbReference>
<dbReference type="EMBL" id="SMGK01000003">
    <property type="protein sequence ID" value="TCK72486.1"/>
    <property type="molecule type" value="Genomic_DNA"/>
</dbReference>
<dbReference type="Gene3D" id="1.10.3210.10">
    <property type="entry name" value="Hypothetical protein af1432"/>
    <property type="match status" value="1"/>
</dbReference>
<name>A0A4R1L383_9BACT</name>
<dbReference type="Pfam" id="PF01966">
    <property type="entry name" value="HD"/>
    <property type="match status" value="1"/>
</dbReference>
<dbReference type="Proteomes" id="UP000295210">
    <property type="component" value="Unassembled WGS sequence"/>
</dbReference>
<accession>A0A4R1L383</accession>
<dbReference type="InterPro" id="IPR006674">
    <property type="entry name" value="HD_domain"/>
</dbReference>
<organism evidence="2 3">
    <name type="scientific">Acidipila rosea</name>
    <dbReference type="NCBI Taxonomy" id="768535"/>
    <lineage>
        <taxon>Bacteria</taxon>
        <taxon>Pseudomonadati</taxon>
        <taxon>Acidobacteriota</taxon>
        <taxon>Terriglobia</taxon>
        <taxon>Terriglobales</taxon>
        <taxon>Acidobacteriaceae</taxon>
        <taxon>Acidipila</taxon>
    </lineage>
</organism>
<evidence type="ECO:0000259" key="1">
    <source>
        <dbReference type="Pfam" id="PF01966"/>
    </source>
</evidence>
<reference evidence="2 3" key="1">
    <citation type="submission" date="2019-03" db="EMBL/GenBank/DDBJ databases">
        <title>Genomic Encyclopedia of Type Strains, Phase IV (KMG-IV): sequencing the most valuable type-strain genomes for metagenomic binning, comparative biology and taxonomic classification.</title>
        <authorList>
            <person name="Goeker M."/>
        </authorList>
    </citation>
    <scope>NUCLEOTIDE SEQUENCE [LARGE SCALE GENOMIC DNA]</scope>
    <source>
        <strain evidence="2 3">DSM 103428</strain>
    </source>
</reference>
<protein>
    <submittedName>
        <fullName evidence="2">HD domain-containing protein</fullName>
    </submittedName>
</protein>
<sequence length="225" mass="24972">MMNLTQTDIRIPDSKLASEAHDILREYSTDLLYNHSNRVYLFAAEQGRQKGLRFDPELLYVSAAFHDLGLLTEYSSENERFEVDGANAAKAFLTSHGISVEVAQTAWEAIALHTTPGVTQYMKPEVSLLFTGVGLDVLGEGLDQFRTELRQEIVAAYPREDFKEGIIKAFFGGFAHKPGSTWGTVKADVCERFIPGYKSPNFCDLIANSPFPDSASKPAVNRRSS</sequence>
<gene>
    <name evidence="2" type="ORF">C7378_2067</name>
</gene>